<feature type="transmembrane region" description="Helical" evidence="9">
    <location>
        <begin position="12"/>
        <end position="34"/>
    </location>
</feature>
<dbReference type="Gene3D" id="1.20.5.1930">
    <property type="match status" value="1"/>
</dbReference>
<keyword evidence="7" id="KW-0067">ATP-binding</keyword>
<accession>A0ABW7YZP6</accession>
<gene>
    <name evidence="11" type="ORF">ACIBG2_28320</name>
</gene>
<keyword evidence="4" id="KW-0808">Transferase</keyword>
<keyword evidence="5" id="KW-0547">Nucleotide-binding</keyword>
<dbReference type="Pfam" id="PF13796">
    <property type="entry name" value="Sensor"/>
    <property type="match status" value="1"/>
</dbReference>
<dbReference type="SUPFAM" id="SSF55874">
    <property type="entry name" value="ATPase domain of HSP90 chaperone/DNA topoisomerase II/histidine kinase"/>
    <property type="match status" value="1"/>
</dbReference>
<keyword evidence="9" id="KW-0812">Transmembrane</keyword>
<evidence type="ECO:0000313" key="11">
    <source>
        <dbReference type="EMBL" id="MFI6501313.1"/>
    </source>
</evidence>
<dbReference type="EC" id="2.7.13.3" evidence="2"/>
<dbReference type="InterPro" id="IPR011712">
    <property type="entry name" value="Sig_transdc_His_kin_sub3_dim/P"/>
</dbReference>
<name>A0ABW7YZP6_9ACTN</name>
<keyword evidence="9" id="KW-0472">Membrane</keyword>
<dbReference type="EMBL" id="JBITGY010000007">
    <property type="protein sequence ID" value="MFI6501313.1"/>
    <property type="molecule type" value="Genomic_DNA"/>
</dbReference>
<evidence type="ECO:0000256" key="3">
    <source>
        <dbReference type="ARBA" id="ARBA00022553"/>
    </source>
</evidence>
<dbReference type="Proteomes" id="UP001612741">
    <property type="component" value="Unassembled WGS sequence"/>
</dbReference>
<evidence type="ECO:0000256" key="7">
    <source>
        <dbReference type="ARBA" id="ARBA00022840"/>
    </source>
</evidence>
<evidence type="ECO:0000256" key="1">
    <source>
        <dbReference type="ARBA" id="ARBA00000085"/>
    </source>
</evidence>
<dbReference type="RefSeq" id="WP_397085753.1">
    <property type="nucleotide sequence ID" value="NZ_JBITGY010000007.1"/>
</dbReference>
<keyword evidence="6" id="KW-0418">Kinase</keyword>
<dbReference type="SMART" id="SM00387">
    <property type="entry name" value="HATPase_c"/>
    <property type="match status" value="1"/>
</dbReference>
<dbReference type="Pfam" id="PF07730">
    <property type="entry name" value="HisKA_3"/>
    <property type="match status" value="1"/>
</dbReference>
<dbReference type="Pfam" id="PF13581">
    <property type="entry name" value="HATPase_c_2"/>
    <property type="match status" value="1"/>
</dbReference>
<evidence type="ECO:0000256" key="2">
    <source>
        <dbReference type="ARBA" id="ARBA00012438"/>
    </source>
</evidence>
<feature type="transmembrane region" description="Helical" evidence="9">
    <location>
        <begin position="113"/>
        <end position="139"/>
    </location>
</feature>
<evidence type="ECO:0000313" key="12">
    <source>
        <dbReference type="Proteomes" id="UP001612741"/>
    </source>
</evidence>
<evidence type="ECO:0000259" key="10">
    <source>
        <dbReference type="SMART" id="SM00387"/>
    </source>
</evidence>
<feature type="transmembrane region" description="Helical" evidence="9">
    <location>
        <begin position="40"/>
        <end position="60"/>
    </location>
</feature>
<keyword evidence="9" id="KW-1133">Transmembrane helix</keyword>
<organism evidence="11 12">
    <name type="scientific">Nonomuraea typhae</name>
    <dbReference type="NCBI Taxonomy" id="2603600"/>
    <lineage>
        <taxon>Bacteria</taxon>
        <taxon>Bacillati</taxon>
        <taxon>Actinomycetota</taxon>
        <taxon>Actinomycetes</taxon>
        <taxon>Streptosporangiales</taxon>
        <taxon>Streptosporangiaceae</taxon>
        <taxon>Nonomuraea</taxon>
    </lineage>
</organism>
<keyword evidence="12" id="KW-1185">Reference proteome</keyword>
<evidence type="ECO:0000256" key="9">
    <source>
        <dbReference type="SAM" id="Phobius"/>
    </source>
</evidence>
<dbReference type="CDD" id="cd16917">
    <property type="entry name" value="HATPase_UhpB-NarQ-NarX-like"/>
    <property type="match status" value="1"/>
</dbReference>
<dbReference type="Gene3D" id="3.30.565.10">
    <property type="entry name" value="Histidine kinase-like ATPase, C-terminal domain"/>
    <property type="match status" value="1"/>
</dbReference>
<reference evidence="11 12" key="1">
    <citation type="submission" date="2024-10" db="EMBL/GenBank/DDBJ databases">
        <title>The Natural Products Discovery Center: Release of the First 8490 Sequenced Strains for Exploring Actinobacteria Biosynthetic Diversity.</title>
        <authorList>
            <person name="Kalkreuter E."/>
            <person name="Kautsar S.A."/>
            <person name="Yang D."/>
            <person name="Bader C.D."/>
            <person name="Teijaro C.N."/>
            <person name="Fluegel L."/>
            <person name="Davis C.M."/>
            <person name="Simpson J.R."/>
            <person name="Lauterbach L."/>
            <person name="Steele A.D."/>
            <person name="Gui C."/>
            <person name="Meng S."/>
            <person name="Li G."/>
            <person name="Viehrig K."/>
            <person name="Ye F."/>
            <person name="Su P."/>
            <person name="Kiefer A.F."/>
            <person name="Nichols A."/>
            <person name="Cepeda A.J."/>
            <person name="Yan W."/>
            <person name="Fan B."/>
            <person name="Jiang Y."/>
            <person name="Adhikari A."/>
            <person name="Zheng C.-J."/>
            <person name="Schuster L."/>
            <person name="Cowan T.M."/>
            <person name="Smanski M.J."/>
            <person name="Chevrette M.G."/>
            <person name="De Carvalho L.P.S."/>
            <person name="Shen B."/>
        </authorList>
    </citation>
    <scope>NUCLEOTIDE SEQUENCE [LARGE SCALE GENOMIC DNA]</scope>
    <source>
        <strain evidence="11 12">NPDC050545</strain>
    </source>
</reference>
<keyword evidence="3" id="KW-0597">Phosphoprotein</keyword>
<feature type="domain" description="Histidine kinase/HSP90-like ATPase" evidence="10">
    <location>
        <begin position="333"/>
        <end position="423"/>
    </location>
</feature>
<feature type="transmembrane region" description="Helical" evidence="9">
    <location>
        <begin position="159"/>
        <end position="190"/>
    </location>
</feature>
<dbReference type="InterPro" id="IPR003594">
    <property type="entry name" value="HATPase_dom"/>
</dbReference>
<evidence type="ECO:0000256" key="4">
    <source>
        <dbReference type="ARBA" id="ARBA00022679"/>
    </source>
</evidence>
<dbReference type="PANTHER" id="PTHR24421">
    <property type="entry name" value="NITRATE/NITRITE SENSOR PROTEIN NARX-RELATED"/>
    <property type="match status" value="1"/>
</dbReference>
<dbReference type="InterPro" id="IPR036890">
    <property type="entry name" value="HATPase_C_sf"/>
</dbReference>
<evidence type="ECO:0000256" key="6">
    <source>
        <dbReference type="ARBA" id="ARBA00022777"/>
    </source>
</evidence>
<protein>
    <recommendedName>
        <fullName evidence="2">histidine kinase</fullName>
        <ecNumber evidence="2">2.7.13.3</ecNumber>
    </recommendedName>
</protein>
<evidence type="ECO:0000256" key="8">
    <source>
        <dbReference type="ARBA" id="ARBA00023012"/>
    </source>
</evidence>
<dbReference type="InterPro" id="IPR025828">
    <property type="entry name" value="Put_sensor_dom"/>
</dbReference>
<comment type="caution">
    <text evidence="11">The sequence shown here is derived from an EMBL/GenBank/DDBJ whole genome shotgun (WGS) entry which is preliminary data.</text>
</comment>
<sequence>MPERFRERWREVGRAGMLALGGLAGLVLAGLGVASFVGTLAAGLGLLVIPLVMAGVRGLAEFHRAAAGRRLGVTVAGPYLPRPALPGSLRWWPLRQVRLAGWIIADRATWRDVVWLLVNVVVGVPLAALSPLVVLYGLYGVLLPITWPLIDQRVGAGDARFLVLSVGGMGQALLAVPLGVAVVGAGLWMVSPLLRAHARFTVALLGPTKGQLERRLARVTASRSAAVDSSAAELRRIERDLHDGVQVRLLALGMNLAAVQRLIRQDPGAAEALVAETRESSGKALNELRDLVRGIHPPVLADRGLADAVRALTMDLPLTAETDIALAGRVPAAVESAVYFAVSEALTNVIKHAGVDRVRVRLRYARGMLCAEVADEGIGGADAAAGSGLRGVERRLSALDGVVTVSSPVGGPTVVALEVPCVSS</sequence>
<comment type="catalytic activity">
    <reaction evidence="1">
        <text>ATP + protein L-histidine = ADP + protein N-phospho-L-histidine.</text>
        <dbReference type="EC" id="2.7.13.3"/>
    </reaction>
</comment>
<keyword evidence="8" id="KW-0902">Two-component regulatory system</keyword>
<evidence type="ECO:0000256" key="5">
    <source>
        <dbReference type="ARBA" id="ARBA00022741"/>
    </source>
</evidence>
<proteinExistence type="predicted"/>
<dbReference type="InterPro" id="IPR050482">
    <property type="entry name" value="Sensor_HK_TwoCompSys"/>
</dbReference>
<dbReference type="PANTHER" id="PTHR24421:SF10">
    <property type="entry name" value="NITRATE_NITRITE SENSOR PROTEIN NARQ"/>
    <property type="match status" value="1"/>
</dbReference>